<gene>
    <name evidence="1" type="primary">100679052</name>
</gene>
<dbReference type="EnsemblMetazoa" id="XM_003423765">
    <property type="protein sequence ID" value="XP_003423813"/>
    <property type="gene ID" value="LOC100679052"/>
</dbReference>
<dbReference type="InParanoid" id="A0A7M7GBV6"/>
<accession>A0A7M7GBV6</accession>
<proteinExistence type="predicted"/>
<dbReference type="AlphaFoldDB" id="A0A7M7GBV6"/>
<name>A0A7M7GBV6_NASVI</name>
<evidence type="ECO:0000313" key="2">
    <source>
        <dbReference type="Proteomes" id="UP000002358"/>
    </source>
</evidence>
<evidence type="ECO:0000313" key="1">
    <source>
        <dbReference type="EnsemblMetazoa" id="XP_003423813"/>
    </source>
</evidence>
<organism evidence="1 2">
    <name type="scientific">Nasonia vitripennis</name>
    <name type="common">Parasitic wasp</name>
    <dbReference type="NCBI Taxonomy" id="7425"/>
    <lineage>
        <taxon>Eukaryota</taxon>
        <taxon>Metazoa</taxon>
        <taxon>Ecdysozoa</taxon>
        <taxon>Arthropoda</taxon>
        <taxon>Hexapoda</taxon>
        <taxon>Insecta</taxon>
        <taxon>Pterygota</taxon>
        <taxon>Neoptera</taxon>
        <taxon>Endopterygota</taxon>
        <taxon>Hymenoptera</taxon>
        <taxon>Apocrita</taxon>
        <taxon>Proctotrupomorpha</taxon>
        <taxon>Chalcidoidea</taxon>
        <taxon>Pteromalidae</taxon>
        <taxon>Pteromalinae</taxon>
        <taxon>Nasonia</taxon>
    </lineage>
</organism>
<dbReference type="SMR" id="A0A7M7GBV6"/>
<protein>
    <submittedName>
        <fullName evidence="1">Uncharacterized protein</fullName>
    </submittedName>
</protein>
<dbReference type="Proteomes" id="UP000002358">
    <property type="component" value="Chromosome 1"/>
</dbReference>
<keyword evidence="2" id="KW-1185">Reference proteome</keyword>
<reference evidence="1" key="1">
    <citation type="submission" date="2021-01" db="UniProtKB">
        <authorList>
            <consortium name="EnsemblMetazoa"/>
        </authorList>
    </citation>
    <scope>IDENTIFICATION</scope>
</reference>
<dbReference type="KEGG" id="nvi:100679052"/>
<sequence length="261" mass="29873">MGHVDRTSLKKACLELNEARIRELIAEGANVNGSGHLASLVIVSLTIIQRRNEPGIARTARRLLRLLLDSGADLNRTCSSPQEEGNPTIFQTIVCYNLPYPDAAVNLPRIVLQHVAFIEATTERQIFNEVNSAYIQANAELFTFYTLCKAELTVMGSSRVFERLVHSVTYLELLTQTVRVVSRYTRSEEFRNIFLATYHIRFPVYASQLREKYDEADTRRQRMDRFTAVMSSAMNFDDNDFHDVLYDSFSEEEINNFIGDN</sequence>
<dbReference type="EnsemblMetazoa" id="XM_008218142">
    <property type="protein sequence ID" value="XP_008216364"/>
    <property type="gene ID" value="LOC100679052"/>
</dbReference>